<dbReference type="EMBL" id="JAULBC010000001">
    <property type="protein sequence ID" value="MEX6686654.1"/>
    <property type="molecule type" value="Genomic_DNA"/>
</dbReference>
<dbReference type="Proteomes" id="UP001560573">
    <property type="component" value="Unassembled WGS sequence"/>
</dbReference>
<evidence type="ECO:0000313" key="2">
    <source>
        <dbReference type="EMBL" id="MEX6686654.1"/>
    </source>
</evidence>
<sequence length="316" mass="34645">MKRIFLYSFIVFLLAGCAKEASNEFVAYPNNPQNDTSWKASISNDAPVNALLSLLSSPPVVDSFDISTGGVLHCAENAVIIFPANCTKETVSGKIIVEAIFLKSKGDMVRFGKPTVSDNYVLVSGGAFHIKIVKDGQELHVSDAVRISVKYVSQELDKKMKVFYGDTSVNATDGFNWVPATDSSRIDLWQDGALSGYNIFPKNIGWINCDKFADSTVPSTKLNAVLPVNFTNINTAVFIVFKDQWSVLRMSADVPNRYFYTHKVPLDKKVIIVSISLIGTDLYIGAKDTVVTADAVIELQPVVKSKKDIIDFLAAL</sequence>
<reference evidence="2 3" key="1">
    <citation type="submission" date="2023-07" db="EMBL/GenBank/DDBJ databases">
        <authorList>
            <person name="Lian W.-H."/>
        </authorList>
    </citation>
    <scope>NUCLEOTIDE SEQUENCE [LARGE SCALE GENOMIC DNA]</scope>
    <source>
        <strain evidence="2 3">SYSU DXS3180</strain>
    </source>
</reference>
<dbReference type="RefSeq" id="WP_369328050.1">
    <property type="nucleotide sequence ID" value="NZ_JAULBC010000001.1"/>
</dbReference>
<evidence type="ECO:0000256" key="1">
    <source>
        <dbReference type="SAM" id="SignalP"/>
    </source>
</evidence>
<proteinExistence type="predicted"/>
<gene>
    <name evidence="2" type="ORF">QTN47_04070</name>
</gene>
<feature type="chain" id="PRO_5046554581" evidence="1">
    <location>
        <begin position="21"/>
        <end position="316"/>
    </location>
</feature>
<accession>A0ABV3ZBP6</accession>
<feature type="signal peptide" evidence="1">
    <location>
        <begin position="1"/>
        <end position="20"/>
    </location>
</feature>
<protein>
    <submittedName>
        <fullName evidence="2">Uncharacterized protein</fullName>
    </submittedName>
</protein>
<dbReference type="PROSITE" id="PS51257">
    <property type="entry name" value="PROKAR_LIPOPROTEIN"/>
    <property type="match status" value="1"/>
</dbReference>
<name>A0ABV3ZBP6_9BACT</name>
<comment type="caution">
    <text evidence="2">The sequence shown here is derived from an EMBL/GenBank/DDBJ whole genome shotgun (WGS) entry which is preliminary data.</text>
</comment>
<organism evidence="2 3">
    <name type="scientific">Danxiaibacter flavus</name>
    <dbReference type="NCBI Taxonomy" id="3049108"/>
    <lineage>
        <taxon>Bacteria</taxon>
        <taxon>Pseudomonadati</taxon>
        <taxon>Bacteroidota</taxon>
        <taxon>Chitinophagia</taxon>
        <taxon>Chitinophagales</taxon>
        <taxon>Chitinophagaceae</taxon>
        <taxon>Danxiaibacter</taxon>
    </lineage>
</organism>
<keyword evidence="1" id="KW-0732">Signal</keyword>
<keyword evidence="3" id="KW-1185">Reference proteome</keyword>
<evidence type="ECO:0000313" key="3">
    <source>
        <dbReference type="Proteomes" id="UP001560573"/>
    </source>
</evidence>